<name>A0ABT8W901_9FLAO</name>
<comment type="subcellular location">
    <subcellularLocation>
        <location evidence="1 8">Cell outer membrane</location>
        <topology evidence="1 8">Multi-pass membrane protein</topology>
    </subcellularLocation>
</comment>
<organism evidence="13 14">
    <name type="scientific">Flavivirga aquimarina</name>
    <dbReference type="NCBI Taxonomy" id="2027862"/>
    <lineage>
        <taxon>Bacteria</taxon>
        <taxon>Pseudomonadati</taxon>
        <taxon>Bacteroidota</taxon>
        <taxon>Flavobacteriia</taxon>
        <taxon>Flavobacteriales</taxon>
        <taxon>Flavobacteriaceae</taxon>
        <taxon>Flavivirga</taxon>
    </lineage>
</organism>
<dbReference type="Pfam" id="PF13715">
    <property type="entry name" value="CarbopepD_reg_2"/>
    <property type="match status" value="1"/>
</dbReference>
<dbReference type="Gene3D" id="2.40.170.20">
    <property type="entry name" value="TonB-dependent receptor, beta-barrel domain"/>
    <property type="match status" value="1"/>
</dbReference>
<evidence type="ECO:0000256" key="4">
    <source>
        <dbReference type="ARBA" id="ARBA00022692"/>
    </source>
</evidence>
<dbReference type="InterPro" id="IPR008969">
    <property type="entry name" value="CarboxyPept-like_regulatory"/>
</dbReference>
<evidence type="ECO:0000256" key="6">
    <source>
        <dbReference type="ARBA" id="ARBA00023136"/>
    </source>
</evidence>
<feature type="signal peptide" evidence="10">
    <location>
        <begin position="1"/>
        <end position="22"/>
    </location>
</feature>
<dbReference type="InterPro" id="IPR023996">
    <property type="entry name" value="TonB-dep_OMP_SusC/RagA"/>
</dbReference>
<evidence type="ECO:0000256" key="8">
    <source>
        <dbReference type="PROSITE-ProRule" id="PRU01360"/>
    </source>
</evidence>
<feature type="domain" description="TonB-dependent receptor-like beta-barrel" evidence="11">
    <location>
        <begin position="392"/>
        <end position="811"/>
    </location>
</feature>
<dbReference type="InterPro" id="IPR039426">
    <property type="entry name" value="TonB-dep_rcpt-like"/>
</dbReference>
<dbReference type="Gene3D" id="2.170.130.10">
    <property type="entry name" value="TonB-dependent receptor, plug domain"/>
    <property type="match status" value="1"/>
</dbReference>
<keyword evidence="3 8" id="KW-1134">Transmembrane beta strand</keyword>
<dbReference type="EMBL" id="JAUOEK010000082">
    <property type="protein sequence ID" value="MDO5969606.1"/>
    <property type="molecule type" value="Genomic_DNA"/>
</dbReference>
<dbReference type="InterPro" id="IPR023997">
    <property type="entry name" value="TonB-dep_OMP_SusC/RagA_CS"/>
</dbReference>
<evidence type="ECO:0000256" key="10">
    <source>
        <dbReference type="SAM" id="SignalP"/>
    </source>
</evidence>
<evidence type="ECO:0000313" key="14">
    <source>
        <dbReference type="Proteomes" id="UP001176883"/>
    </source>
</evidence>
<gene>
    <name evidence="13" type="ORF">Q4Q35_07290</name>
</gene>
<dbReference type="PROSITE" id="PS52016">
    <property type="entry name" value="TONB_DEPENDENT_REC_3"/>
    <property type="match status" value="1"/>
</dbReference>
<evidence type="ECO:0000256" key="1">
    <source>
        <dbReference type="ARBA" id="ARBA00004571"/>
    </source>
</evidence>
<evidence type="ECO:0000313" key="13">
    <source>
        <dbReference type="EMBL" id="MDO5969606.1"/>
    </source>
</evidence>
<keyword evidence="10" id="KW-0732">Signal</keyword>
<evidence type="ECO:0000256" key="3">
    <source>
        <dbReference type="ARBA" id="ARBA00022452"/>
    </source>
</evidence>
<dbReference type="Proteomes" id="UP001176883">
    <property type="component" value="Unassembled WGS sequence"/>
</dbReference>
<dbReference type="InterPro" id="IPR036942">
    <property type="entry name" value="Beta-barrel_TonB_sf"/>
</dbReference>
<dbReference type="InterPro" id="IPR037066">
    <property type="entry name" value="Plug_dom_sf"/>
</dbReference>
<keyword evidence="5 9" id="KW-0798">TonB box</keyword>
<keyword evidence="6 8" id="KW-0472">Membrane</keyword>
<dbReference type="Gene3D" id="2.60.40.1120">
    <property type="entry name" value="Carboxypeptidase-like, regulatory domain"/>
    <property type="match status" value="1"/>
</dbReference>
<dbReference type="NCBIfam" id="TIGR04057">
    <property type="entry name" value="SusC_RagA_signa"/>
    <property type="match status" value="1"/>
</dbReference>
<accession>A0ABT8W901</accession>
<dbReference type="NCBIfam" id="TIGR04056">
    <property type="entry name" value="OMP_RagA_SusC"/>
    <property type="match status" value="1"/>
</dbReference>
<evidence type="ECO:0000256" key="9">
    <source>
        <dbReference type="RuleBase" id="RU003357"/>
    </source>
</evidence>
<evidence type="ECO:0000259" key="12">
    <source>
        <dbReference type="Pfam" id="PF07715"/>
    </source>
</evidence>
<dbReference type="SUPFAM" id="SSF56935">
    <property type="entry name" value="Porins"/>
    <property type="match status" value="1"/>
</dbReference>
<keyword evidence="4 8" id="KW-0812">Transmembrane</keyword>
<keyword evidence="7 8" id="KW-0998">Cell outer membrane</keyword>
<dbReference type="Pfam" id="PF07715">
    <property type="entry name" value="Plug"/>
    <property type="match status" value="1"/>
</dbReference>
<protein>
    <submittedName>
        <fullName evidence="13">SusC/RagA family TonB-linked outer membrane protein</fullName>
    </submittedName>
</protein>
<feature type="chain" id="PRO_5045448973" evidence="10">
    <location>
        <begin position="23"/>
        <end position="1052"/>
    </location>
</feature>
<dbReference type="RefSeq" id="WP_303277303.1">
    <property type="nucleotide sequence ID" value="NZ_JAUOEK010000082.1"/>
</dbReference>
<evidence type="ECO:0000256" key="2">
    <source>
        <dbReference type="ARBA" id="ARBA00022448"/>
    </source>
</evidence>
<proteinExistence type="inferred from homology"/>
<comment type="caution">
    <text evidence="13">The sequence shown here is derived from an EMBL/GenBank/DDBJ whole genome shotgun (WGS) entry which is preliminary data.</text>
</comment>
<keyword evidence="2 8" id="KW-0813">Transport</keyword>
<keyword evidence="14" id="KW-1185">Reference proteome</keyword>
<dbReference type="InterPro" id="IPR000531">
    <property type="entry name" value="Beta-barrel_TonB"/>
</dbReference>
<evidence type="ECO:0000259" key="11">
    <source>
        <dbReference type="Pfam" id="PF00593"/>
    </source>
</evidence>
<dbReference type="Pfam" id="PF00593">
    <property type="entry name" value="TonB_dep_Rec_b-barrel"/>
    <property type="match status" value="1"/>
</dbReference>
<evidence type="ECO:0000256" key="7">
    <source>
        <dbReference type="ARBA" id="ARBA00023237"/>
    </source>
</evidence>
<evidence type="ECO:0000256" key="5">
    <source>
        <dbReference type="ARBA" id="ARBA00023077"/>
    </source>
</evidence>
<reference evidence="13" key="1">
    <citation type="submission" date="2023-07" db="EMBL/GenBank/DDBJ databases">
        <title>Two novel species in the genus Flavivirga.</title>
        <authorList>
            <person name="Kwon K."/>
        </authorList>
    </citation>
    <scope>NUCLEOTIDE SEQUENCE</scope>
    <source>
        <strain evidence="13">KCTC 52353</strain>
    </source>
</reference>
<feature type="domain" description="TonB-dependent receptor plug" evidence="12">
    <location>
        <begin position="123"/>
        <end position="231"/>
    </location>
</feature>
<comment type="similarity">
    <text evidence="8 9">Belongs to the TonB-dependent receptor family.</text>
</comment>
<dbReference type="SUPFAM" id="SSF49464">
    <property type="entry name" value="Carboxypeptidase regulatory domain-like"/>
    <property type="match status" value="1"/>
</dbReference>
<sequence>MRTFIFLSFTIAFGFSPNTVIASENINNNLQQQVNGIVRDINGHSIPGVHIMEKGTNNGVYTDFDGTFSITLLNQNSTLVLSYIGFKTKEVAANQKSIAVVLEEDVSVLEEVVVVGFAKQKASSVISSVAQVTSKQLNVEQRPVTNGYSALIGAVPGLVLSNNNGSPGATPDISIRGTSTLADPDDVELLIIIDNFEGSLADIDPQTIESVSVLKDASAVAIYGARGANGVLLVTTKNTNRNKKTSVSYNFSSSVQSKPNLPTILNSSEYMQFQNEIVPGTWDQAALNLASSGFYPDTNWADELYENTALQQSHNLTLTGGSEKTGYLMSGSYLTQDGLAIGDDKFERLNLRLKIDTDITDWFSTGVNALISNVADNAVNTIGGIGVRGLPFFPVQTVDGLWVDNGTSNSQTNHVANAASGSFTKDDIDRVNLQLYAKVKPIFGLTLEERVSIIKTNENTREWNNTYDRVLLDPTDPDSYTNPDSANRAYFLGSTDARSLNLISKTSKTIRTLTSLTYEFEKDKHKLKAFLAMQTETGEAQEFGTGRTGFLFDHIIALGQGNLINLIDTDYENVGNYEIRNGNESTLSYFGRFNYSFDDKYLIEASFRRDASSYFTDTNKWAFFPSVAVGWLVSKEDFLKDVDFMDQLKLRGSYGTAGDDGSLGSVTQQLVRFDASGYPLGGVSAPRIFIGDVVNPNLIWETATILNIGIDASLFNGKLQFEADYFNNKRTDIISEIKGTPFEYGFGDAQGNPYDVKSWGWELNATHRNKIGDFGYTISGNISSYNNEITYITEDALDPDFQIGQSVNDRFGYVTDGFFDNQEELDSNTFVTNGTTTLIDQSAVGGSAIGNYKFVDQLTIDTDGDGIMDAADGIINDDDRVIIDDNSDTNLNIGFNLAVSYKNLSLSARFYGALDNNQYWNKDEIVQPFLGNSVPYTYQTDVWSLTNPDAIFPLPQDLGARQPNYLNNVDRLIVDAEYIKLQNITLNYDFGKEILRKISFIKSLNIYLSAENLGVVWTNSPVFKKGWDPELGIDAVSYPLPFTSAIGLNVKF</sequence>
<dbReference type="InterPro" id="IPR012910">
    <property type="entry name" value="Plug_dom"/>
</dbReference>